<dbReference type="KEGG" id="elv:FNIIJ_119"/>
<evidence type="ECO:0000256" key="1">
    <source>
        <dbReference type="ARBA" id="ARBA00022605"/>
    </source>
</evidence>
<accession>A0A068DNT2</accession>
<dbReference type="NCBIfam" id="TIGR00191">
    <property type="entry name" value="thrB"/>
    <property type="match status" value="1"/>
</dbReference>
<evidence type="ECO:0000259" key="10">
    <source>
        <dbReference type="Pfam" id="PF08544"/>
    </source>
</evidence>
<dbReference type="SUPFAM" id="SSF54211">
    <property type="entry name" value="Ribosomal protein S5 domain 2-like"/>
    <property type="match status" value="1"/>
</dbReference>
<dbReference type="GO" id="GO:0005737">
    <property type="term" value="C:cytoplasm"/>
    <property type="evidence" value="ECO:0007669"/>
    <property type="project" value="UniProtKB-SubCell"/>
</dbReference>
<dbReference type="PRINTS" id="PR00958">
    <property type="entry name" value="HOMSERKINASE"/>
</dbReference>
<dbReference type="RefSeq" id="WP_038436121.1">
    <property type="nucleotide sequence ID" value="NZ_CP006873.1"/>
</dbReference>
<dbReference type="GO" id="GO:0005524">
    <property type="term" value="F:ATP binding"/>
    <property type="evidence" value="ECO:0007669"/>
    <property type="project" value="UniProtKB-UniRule"/>
</dbReference>
<dbReference type="Pfam" id="PF00288">
    <property type="entry name" value="GHMP_kinases_N"/>
    <property type="match status" value="1"/>
</dbReference>
<evidence type="ECO:0000256" key="5">
    <source>
        <dbReference type="ARBA" id="ARBA00022777"/>
    </source>
</evidence>
<dbReference type="GO" id="GO:0004413">
    <property type="term" value="F:homoserine kinase activity"/>
    <property type="evidence" value="ECO:0007669"/>
    <property type="project" value="UniProtKB-UniRule"/>
</dbReference>
<feature type="domain" description="GHMP kinase C-terminal" evidence="10">
    <location>
        <begin position="211"/>
        <end position="285"/>
    </location>
</feature>
<proteinExistence type="inferred from homology"/>
<evidence type="ECO:0000256" key="4">
    <source>
        <dbReference type="ARBA" id="ARBA00022741"/>
    </source>
</evidence>
<dbReference type="GO" id="GO:0009088">
    <property type="term" value="P:threonine biosynthetic process"/>
    <property type="evidence" value="ECO:0007669"/>
    <property type="project" value="UniProtKB-UniRule"/>
</dbReference>
<dbReference type="PANTHER" id="PTHR20861:SF1">
    <property type="entry name" value="HOMOSERINE KINASE"/>
    <property type="match status" value="1"/>
</dbReference>
<name>A0A068DNT2_9FLAO</name>
<comment type="caution">
    <text evidence="7">Lacks conserved residue(s) required for the propagation of feature annotation.</text>
</comment>
<keyword evidence="5 7" id="KW-0418">Kinase</keyword>
<dbReference type="OrthoDB" id="9769912at2"/>
<dbReference type="NCBIfam" id="NF002288">
    <property type="entry name" value="PRK01212.1-4"/>
    <property type="match status" value="1"/>
</dbReference>
<keyword evidence="7" id="KW-0963">Cytoplasm</keyword>
<comment type="catalytic activity">
    <reaction evidence="7">
        <text>L-homoserine + ATP = O-phospho-L-homoserine + ADP + H(+)</text>
        <dbReference type="Rhea" id="RHEA:13985"/>
        <dbReference type="ChEBI" id="CHEBI:15378"/>
        <dbReference type="ChEBI" id="CHEBI:30616"/>
        <dbReference type="ChEBI" id="CHEBI:57476"/>
        <dbReference type="ChEBI" id="CHEBI:57590"/>
        <dbReference type="ChEBI" id="CHEBI:456216"/>
        <dbReference type="EC" id="2.7.1.39"/>
    </reaction>
</comment>
<keyword evidence="1 7" id="KW-0028">Amino-acid biosynthesis</keyword>
<evidence type="ECO:0000256" key="3">
    <source>
        <dbReference type="ARBA" id="ARBA00022697"/>
    </source>
</evidence>
<evidence type="ECO:0000313" key="11">
    <source>
        <dbReference type="EMBL" id="AID37410.1"/>
    </source>
</evidence>
<dbReference type="STRING" id="1415657.FNIIJ_119"/>
<dbReference type="InterPro" id="IPR014721">
    <property type="entry name" value="Ribsml_uS5_D2-typ_fold_subgr"/>
</dbReference>
<dbReference type="InterPro" id="IPR013750">
    <property type="entry name" value="GHMP_kinase_C_dom"/>
</dbReference>
<dbReference type="AlphaFoldDB" id="A0A068DNT2"/>
<evidence type="ECO:0000256" key="2">
    <source>
        <dbReference type="ARBA" id="ARBA00022679"/>
    </source>
</evidence>
<keyword evidence="6 7" id="KW-0067">ATP-binding</keyword>
<dbReference type="Pfam" id="PF08544">
    <property type="entry name" value="GHMP_kinases_C"/>
    <property type="match status" value="1"/>
</dbReference>
<keyword evidence="4 7" id="KW-0547">Nucleotide-binding</keyword>
<dbReference type="Proteomes" id="UP000027148">
    <property type="component" value="Chromosome"/>
</dbReference>
<evidence type="ECO:0000256" key="6">
    <source>
        <dbReference type="ARBA" id="ARBA00022840"/>
    </source>
</evidence>
<evidence type="ECO:0000256" key="7">
    <source>
        <dbReference type="HAMAP-Rule" id="MF_00384"/>
    </source>
</evidence>
<comment type="function">
    <text evidence="7">Catalyzes the ATP-dependent phosphorylation of L-homoserine to L-homoserine phosphate.</text>
</comment>
<dbReference type="InterPro" id="IPR000870">
    <property type="entry name" value="Homoserine_kinase"/>
</dbReference>
<reference evidence="11 12" key="1">
    <citation type="journal article" date="2014" name="Genome Biol. Evol.">
        <title>Genome sequence of "Candidatus Walczuchella monophlebidarum" the flavobacterial endosymbiont of Llaveia axin axin (Hemiptera: Coccoidea: Monophlebidae).</title>
        <authorList>
            <person name="Rosas-Perez T."/>
            <person name="Rosenblueth M."/>
            <person name="Rincon-Rosales R."/>
            <person name="Mora J."/>
            <person name="Martinez-Romero E."/>
        </authorList>
    </citation>
    <scope>NUCLEOTIDE SEQUENCE [LARGE SCALE GENOMIC DNA]</scope>
    <source>
        <strain evidence="11">FNIIJ</strain>
    </source>
</reference>
<dbReference type="UniPathway" id="UPA00050">
    <property type="reaction ID" value="UER00064"/>
</dbReference>
<dbReference type="EMBL" id="CP006873">
    <property type="protein sequence ID" value="AID37410.1"/>
    <property type="molecule type" value="Genomic_DNA"/>
</dbReference>
<keyword evidence="2 7" id="KW-0808">Transferase</keyword>
<evidence type="ECO:0000259" key="9">
    <source>
        <dbReference type="Pfam" id="PF00288"/>
    </source>
</evidence>
<comment type="similarity">
    <text evidence="7">Belongs to the GHMP kinase family. Homoserine kinase subfamily.</text>
</comment>
<evidence type="ECO:0000256" key="8">
    <source>
        <dbReference type="NCBIfam" id="TIGR00191"/>
    </source>
</evidence>
<dbReference type="HAMAP" id="MF_00384">
    <property type="entry name" value="Homoser_kinase"/>
    <property type="match status" value="1"/>
</dbReference>
<comment type="pathway">
    <text evidence="7">Amino-acid biosynthesis; L-threonine biosynthesis; L-threonine from L-aspartate: step 4/5.</text>
</comment>
<dbReference type="Gene3D" id="3.30.230.10">
    <property type="match status" value="1"/>
</dbReference>
<protein>
    <recommendedName>
        <fullName evidence="7 8">Homoserine kinase</fullName>
        <shortName evidence="7">HK</shortName>
        <shortName evidence="7">HSK</shortName>
        <ecNumber evidence="7 8">2.7.1.39</ecNumber>
    </recommendedName>
</protein>
<evidence type="ECO:0000313" key="12">
    <source>
        <dbReference type="Proteomes" id="UP000027148"/>
    </source>
</evidence>
<dbReference type="SUPFAM" id="SSF55060">
    <property type="entry name" value="GHMP Kinase, C-terminal domain"/>
    <property type="match status" value="1"/>
</dbReference>
<dbReference type="Gene3D" id="3.30.70.890">
    <property type="entry name" value="GHMP kinase, C-terminal domain"/>
    <property type="match status" value="1"/>
</dbReference>
<organism evidence="11 12">
    <name type="scientific">Candidatus Walczuchella monophlebidarum</name>
    <dbReference type="NCBI Taxonomy" id="1415657"/>
    <lineage>
        <taxon>Bacteria</taxon>
        <taxon>Pseudomonadati</taxon>
        <taxon>Bacteroidota</taxon>
        <taxon>Flavobacteriia</taxon>
        <taxon>Flavobacteriales</taxon>
        <taxon>Candidatus Walczuchella</taxon>
    </lineage>
</organism>
<dbReference type="InterPro" id="IPR006204">
    <property type="entry name" value="GHMP_kinase_N_dom"/>
</dbReference>
<dbReference type="PIRSF" id="PIRSF000676">
    <property type="entry name" value="Homoser_kin"/>
    <property type="match status" value="1"/>
</dbReference>
<keyword evidence="12" id="KW-1185">Reference proteome</keyword>
<dbReference type="PANTHER" id="PTHR20861">
    <property type="entry name" value="HOMOSERINE/4-DIPHOSPHOCYTIDYL-2-C-METHYL-D-ERYTHRITOL KINASE"/>
    <property type="match status" value="1"/>
</dbReference>
<keyword evidence="3 7" id="KW-0791">Threonine biosynthesis</keyword>
<dbReference type="EC" id="2.7.1.39" evidence="7 8"/>
<sequence>MQKNAIKIFSPATIANVSCGFDVIGMALERPVDEIILRKSSHSGIRILNIHGARLSTRPDKNVVGVVLYTMLNQLPNIKYGLEVEIFKNIQPGSGIGSSAASAAGAAVGANLLLGDRFTTTELVKIAMEGERFASGIAHADNVAPAIMGGFTLVRSYHPLDLVELHVPKNLWATVLHPKIEIKTSEAREILKKKVLMSDAIKQWGNVGALIAGLYQENYELISRSLEDVIVEPVRSILIPSFYKLKMECKKAGALGGSISGSGPSVFMLSCGKAKAQYVAKCMDEIYAKLGIDYTIYVSPINSQGIQWEWITE</sequence>
<dbReference type="InterPro" id="IPR036554">
    <property type="entry name" value="GHMP_kinase_C_sf"/>
</dbReference>
<gene>
    <name evidence="7 11" type="primary">thrB</name>
    <name evidence="11" type="ORF">FNIIJ_119</name>
</gene>
<comment type="subcellular location">
    <subcellularLocation>
        <location evidence="7">Cytoplasm</location>
    </subcellularLocation>
</comment>
<dbReference type="HOGENOM" id="CLU_041243_1_1_10"/>
<feature type="domain" description="GHMP kinase N-terminal" evidence="9">
    <location>
        <begin position="67"/>
        <end position="150"/>
    </location>
</feature>
<dbReference type="InterPro" id="IPR020568">
    <property type="entry name" value="Ribosomal_Su5_D2-typ_SF"/>
</dbReference>